<organism evidence="1 2">
    <name type="scientific">Channa argus</name>
    <name type="common">Northern snakehead</name>
    <name type="synonym">Ophicephalus argus</name>
    <dbReference type="NCBI Taxonomy" id="215402"/>
    <lineage>
        <taxon>Eukaryota</taxon>
        <taxon>Metazoa</taxon>
        <taxon>Chordata</taxon>
        <taxon>Craniata</taxon>
        <taxon>Vertebrata</taxon>
        <taxon>Euteleostomi</taxon>
        <taxon>Actinopterygii</taxon>
        <taxon>Neopterygii</taxon>
        <taxon>Teleostei</taxon>
        <taxon>Neoteleostei</taxon>
        <taxon>Acanthomorphata</taxon>
        <taxon>Anabantaria</taxon>
        <taxon>Anabantiformes</taxon>
        <taxon>Channoidei</taxon>
        <taxon>Channidae</taxon>
        <taxon>Channa</taxon>
    </lineage>
</organism>
<keyword evidence="2" id="KW-1185">Reference proteome</keyword>
<protein>
    <submittedName>
        <fullName evidence="1">Uncharacterized protein</fullName>
    </submittedName>
</protein>
<dbReference type="Proteomes" id="UP000503349">
    <property type="component" value="Chromosome 21"/>
</dbReference>
<reference evidence="1 2" key="1">
    <citation type="submission" date="2019-02" db="EMBL/GenBank/DDBJ databases">
        <title>Opniocepnalus argus genome.</title>
        <authorList>
            <person name="Zhou C."/>
            <person name="Xiao S."/>
        </authorList>
    </citation>
    <scope>NUCLEOTIDE SEQUENCE [LARGE SCALE GENOMIC DNA]</scope>
    <source>
        <strain evidence="1">OARG1902GOOAL</strain>
        <tissue evidence="1">Muscle</tissue>
    </source>
</reference>
<dbReference type="AlphaFoldDB" id="A0A6G1QRN6"/>
<proteinExistence type="predicted"/>
<gene>
    <name evidence="1" type="ORF">EXN66_Car020680</name>
</gene>
<sequence length="206" mass="23055">MHKAPVLSATDAVKRKSFVLHAIKQPAETLRPLKEYAKVFSTNTSPSPLPQWMLGLWQNKMHARTERENFCLQILIDVSIHIASEANLDNLSKVRLQESDKSAPNCRNLAGIKHKPTSVFRPFVLNADMNYVHNPNRFKLYLSTGTNYWDAVKQRGNFVLDTGGYSADRLNECVTVCSAIPCLEALLLTTYQTVALSVKPAPPVSM</sequence>
<reference evidence="2" key="2">
    <citation type="submission" date="2019-02" db="EMBL/GenBank/DDBJ databases">
        <title>Opniocepnalus argus Var Kimnra genome.</title>
        <authorList>
            <person name="Zhou C."/>
            <person name="Xiao S."/>
        </authorList>
    </citation>
    <scope>NUCLEOTIDE SEQUENCE [LARGE SCALE GENOMIC DNA]</scope>
</reference>
<dbReference type="EMBL" id="CM015732">
    <property type="protein sequence ID" value="KAF3704989.1"/>
    <property type="molecule type" value="Genomic_DNA"/>
</dbReference>
<accession>A0A6G1QRN6</accession>
<evidence type="ECO:0000313" key="2">
    <source>
        <dbReference type="Proteomes" id="UP000503349"/>
    </source>
</evidence>
<name>A0A6G1QRN6_CHAAH</name>
<evidence type="ECO:0000313" key="1">
    <source>
        <dbReference type="EMBL" id="KAF3704989.1"/>
    </source>
</evidence>